<evidence type="ECO:0000256" key="6">
    <source>
        <dbReference type="ARBA" id="ARBA00022777"/>
    </source>
</evidence>
<keyword evidence="5" id="KW-0547">Nucleotide-binding</keyword>
<keyword evidence="7" id="KW-0067">ATP-binding</keyword>
<dbReference type="Gene3D" id="3.30.470.20">
    <property type="entry name" value="ATP-grasp fold, B domain"/>
    <property type="match status" value="1"/>
</dbReference>
<evidence type="ECO:0000259" key="9">
    <source>
        <dbReference type="Pfam" id="PF05770"/>
    </source>
</evidence>
<feature type="domain" description="Inositol 1,3,4-trisphosphate 5/6-kinase ATP-grasp" evidence="9">
    <location>
        <begin position="114"/>
        <end position="275"/>
    </location>
</feature>
<feature type="domain" description="Inositol-tetrakisphosphate 1-kinase N-terminal" evidence="10">
    <location>
        <begin position="1"/>
        <end position="58"/>
    </location>
</feature>
<dbReference type="PANTHER" id="PTHR14217:SF42">
    <property type="entry name" value="INOSITOL-TETRAKISPHOSPHATE 1-KINASE"/>
    <property type="match status" value="1"/>
</dbReference>
<evidence type="ECO:0008006" key="13">
    <source>
        <dbReference type="Google" id="ProtNLM"/>
    </source>
</evidence>
<keyword evidence="3" id="KW-0808">Transferase</keyword>
<dbReference type="PIRSF" id="PIRSF038186">
    <property type="entry name" value="ITPK"/>
    <property type="match status" value="1"/>
</dbReference>
<feature type="non-terminal residue" evidence="11">
    <location>
        <position position="1"/>
    </location>
</feature>
<evidence type="ECO:0000256" key="5">
    <source>
        <dbReference type="ARBA" id="ARBA00022741"/>
    </source>
</evidence>
<reference evidence="11" key="1">
    <citation type="submission" date="2023-05" db="EMBL/GenBank/DDBJ databases">
        <authorList>
            <person name="Stuckert A."/>
        </authorList>
    </citation>
    <scope>NUCLEOTIDE SEQUENCE</scope>
</reference>
<evidence type="ECO:0000313" key="11">
    <source>
        <dbReference type="EMBL" id="CAI9553076.1"/>
    </source>
</evidence>
<sequence length="333" mass="37395">VDLTKCLNSQGPFDLIIHKLSDLLVEAGQDLTSHHLVQRLQVYLDTHPFTILLDPLPALHTLLDRFQSYHLLRSLESRSQEMDLKFHVYKLVVEIVSTCFFNDLKMTVVVFSHAVCKTRVAHGPRSHEMSLIFNEQGLKEVTPPCLLQSFINHSATLYKVFVVGSQHFVVKRPSIRDFPLGETDQKTIFFNSHDVSKAESCSHLSQAPLYPDLLPPSDEVVRQVVQGLQEALGMSLFGIDLIVDTQSGRCAVIDVNAFPGYEGVPEFFSALLSHVDKLLGSNQEQTSIMELPASVPQCEEHSTERRSLPEPCKRQLSSSSYFNMYTPPLSADC</sequence>
<evidence type="ECO:0000259" key="10">
    <source>
        <dbReference type="Pfam" id="PF17927"/>
    </source>
</evidence>
<organism evidence="11 12">
    <name type="scientific">Staurois parvus</name>
    <dbReference type="NCBI Taxonomy" id="386267"/>
    <lineage>
        <taxon>Eukaryota</taxon>
        <taxon>Metazoa</taxon>
        <taxon>Chordata</taxon>
        <taxon>Craniata</taxon>
        <taxon>Vertebrata</taxon>
        <taxon>Euteleostomi</taxon>
        <taxon>Amphibia</taxon>
        <taxon>Batrachia</taxon>
        <taxon>Anura</taxon>
        <taxon>Neobatrachia</taxon>
        <taxon>Ranoidea</taxon>
        <taxon>Ranidae</taxon>
        <taxon>Staurois</taxon>
    </lineage>
</organism>
<dbReference type="PANTHER" id="PTHR14217">
    <property type="entry name" value="INOSITOL-TETRAKISPHOSPHATE 1-KINASE"/>
    <property type="match status" value="1"/>
</dbReference>
<dbReference type="Pfam" id="PF17927">
    <property type="entry name" value="Ins134_P3_kin_N"/>
    <property type="match status" value="1"/>
</dbReference>
<evidence type="ECO:0000256" key="4">
    <source>
        <dbReference type="ARBA" id="ARBA00022723"/>
    </source>
</evidence>
<accession>A0ABN9BZC2</accession>
<keyword evidence="6" id="KW-0418">Kinase</keyword>
<name>A0ABN9BZC2_9NEOB</name>
<evidence type="ECO:0000313" key="12">
    <source>
        <dbReference type="Proteomes" id="UP001162483"/>
    </source>
</evidence>
<keyword evidence="4" id="KW-0479">Metal-binding</keyword>
<dbReference type="InterPro" id="IPR040464">
    <property type="entry name" value="InsP(3)kin_ATP-grasp"/>
</dbReference>
<comment type="cofactor">
    <cofactor evidence="1">
        <name>Mg(2+)</name>
        <dbReference type="ChEBI" id="CHEBI:18420"/>
    </cofactor>
</comment>
<evidence type="ECO:0000256" key="3">
    <source>
        <dbReference type="ARBA" id="ARBA00022679"/>
    </source>
</evidence>
<dbReference type="SUPFAM" id="SSF56059">
    <property type="entry name" value="Glutathione synthetase ATP-binding domain-like"/>
    <property type="match status" value="1"/>
</dbReference>
<gene>
    <name evidence="11" type="ORF">SPARVUS_LOCUS3977982</name>
</gene>
<keyword evidence="12" id="KW-1185">Reference proteome</keyword>
<proteinExistence type="inferred from homology"/>
<dbReference type="Proteomes" id="UP001162483">
    <property type="component" value="Unassembled WGS sequence"/>
</dbReference>
<dbReference type="EMBL" id="CATNWA010006940">
    <property type="protein sequence ID" value="CAI9553076.1"/>
    <property type="molecule type" value="Genomic_DNA"/>
</dbReference>
<evidence type="ECO:0000256" key="7">
    <source>
        <dbReference type="ARBA" id="ARBA00022840"/>
    </source>
</evidence>
<protein>
    <recommendedName>
        <fullName evidence="13">Inositol-tetrakisphosphate 1-kinase</fullName>
    </recommendedName>
</protein>
<keyword evidence="8" id="KW-0460">Magnesium</keyword>
<evidence type="ECO:0000256" key="8">
    <source>
        <dbReference type="ARBA" id="ARBA00022842"/>
    </source>
</evidence>
<dbReference type="InterPro" id="IPR041429">
    <property type="entry name" value="ITPK1_N"/>
</dbReference>
<comment type="similarity">
    <text evidence="2">Belongs to the ITPK1 family.</text>
</comment>
<dbReference type="Pfam" id="PF05770">
    <property type="entry name" value="Ins134_P3_kin"/>
    <property type="match status" value="1"/>
</dbReference>
<evidence type="ECO:0000256" key="1">
    <source>
        <dbReference type="ARBA" id="ARBA00001946"/>
    </source>
</evidence>
<evidence type="ECO:0000256" key="2">
    <source>
        <dbReference type="ARBA" id="ARBA00009601"/>
    </source>
</evidence>
<comment type="caution">
    <text evidence="11">The sequence shown here is derived from an EMBL/GenBank/DDBJ whole genome shotgun (WGS) entry which is preliminary data.</text>
</comment>
<dbReference type="InterPro" id="IPR008656">
    <property type="entry name" value="Inositol_tetrakis-P_1-kinase"/>
</dbReference>